<dbReference type="OrthoDB" id="27092at2"/>
<dbReference type="CDD" id="cd06170">
    <property type="entry name" value="LuxR_C_like"/>
    <property type="match status" value="1"/>
</dbReference>
<reference evidence="6 7" key="1">
    <citation type="submission" date="2019-03" db="EMBL/GenBank/DDBJ databases">
        <title>Genomics of glacier-inhabiting Cryobacterium strains.</title>
        <authorList>
            <person name="Liu Q."/>
            <person name="Xin Y.-H."/>
        </authorList>
    </citation>
    <scope>NUCLEOTIDE SEQUENCE [LARGE SCALE GENOMIC DNA]</scope>
    <source>
        <strain evidence="6 7">Sr47</strain>
    </source>
</reference>
<feature type="region of interest" description="Disordered" evidence="4">
    <location>
        <begin position="1"/>
        <end position="25"/>
    </location>
</feature>
<evidence type="ECO:0000259" key="5">
    <source>
        <dbReference type="PROSITE" id="PS50043"/>
    </source>
</evidence>
<evidence type="ECO:0000256" key="3">
    <source>
        <dbReference type="ARBA" id="ARBA00023163"/>
    </source>
</evidence>
<dbReference type="EMBL" id="SOEZ01000049">
    <property type="protein sequence ID" value="TFB50310.1"/>
    <property type="molecule type" value="Genomic_DNA"/>
</dbReference>
<evidence type="ECO:0000256" key="1">
    <source>
        <dbReference type="ARBA" id="ARBA00023015"/>
    </source>
</evidence>
<accession>A0A4R8UFF7</accession>
<keyword evidence="7" id="KW-1185">Reference proteome</keyword>
<keyword evidence="3" id="KW-0804">Transcription</keyword>
<feature type="domain" description="HTH luxR-type" evidence="5">
    <location>
        <begin position="28"/>
        <end position="93"/>
    </location>
</feature>
<dbReference type="InterPro" id="IPR000792">
    <property type="entry name" value="Tscrpt_reg_LuxR_C"/>
</dbReference>
<dbReference type="PANTHER" id="PTHR44688">
    <property type="entry name" value="DNA-BINDING TRANSCRIPTIONAL ACTIVATOR DEVR_DOSR"/>
    <property type="match status" value="1"/>
</dbReference>
<sequence>MSSAGVEVVGRDDDPNRLGRAVAARPPRPDRVAVLSAREHQVTALISEGCTNAEIGRRLFISARTVGVHVGHILDKLGVANRAGIAARAVREGWVD</sequence>
<dbReference type="GO" id="GO:0006355">
    <property type="term" value="P:regulation of DNA-templated transcription"/>
    <property type="evidence" value="ECO:0007669"/>
    <property type="project" value="InterPro"/>
</dbReference>
<dbReference type="InterPro" id="IPR016032">
    <property type="entry name" value="Sig_transdc_resp-reg_C-effctor"/>
</dbReference>
<organism evidence="6 7">
    <name type="scientific">Cryobacterium tagatosivorans</name>
    <dbReference type="NCBI Taxonomy" id="1259199"/>
    <lineage>
        <taxon>Bacteria</taxon>
        <taxon>Bacillati</taxon>
        <taxon>Actinomycetota</taxon>
        <taxon>Actinomycetes</taxon>
        <taxon>Micrococcales</taxon>
        <taxon>Microbacteriaceae</taxon>
        <taxon>Cryobacterium</taxon>
    </lineage>
</organism>
<comment type="caution">
    <text evidence="6">The sequence shown here is derived from an EMBL/GenBank/DDBJ whole genome shotgun (WGS) entry which is preliminary data.</text>
</comment>
<dbReference type="GO" id="GO:0003677">
    <property type="term" value="F:DNA binding"/>
    <property type="evidence" value="ECO:0007669"/>
    <property type="project" value="UniProtKB-KW"/>
</dbReference>
<evidence type="ECO:0000256" key="2">
    <source>
        <dbReference type="ARBA" id="ARBA00023125"/>
    </source>
</evidence>
<name>A0A4R8UFF7_9MICO</name>
<evidence type="ECO:0000313" key="6">
    <source>
        <dbReference type="EMBL" id="TFB50310.1"/>
    </source>
</evidence>
<dbReference type="Pfam" id="PF00196">
    <property type="entry name" value="GerE"/>
    <property type="match status" value="1"/>
</dbReference>
<dbReference type="SUPFAM" id="SSF46894">
    <property type="entry name" value="C-terminal effector domain of the bipartite response regulators"/>
    <property type="match status" value="1"/>
</dbReference>
<dbReference type="SMART" id="SM00421">
    <property type="entry name" value="HTH_LUXR"/>
    <property type="match status" value="1"/>
</dbReference>
<evidence type="ECO:0000313" key="7">
    <source>
        <dbReference type="Proteomes" id="UP000297866"/>
    </source>
</evidence>
<gene>
    <name evidence="6" type="ORF">E3O23_09980</name>
</gene>
<dbReference type="PANTHER" id="PTHR44688:SF16">
    <property type="entry name" value="DNA-BINDING TRANSCRIPTIONAL ACTIVATOR DEVR_DOSR"/>
    <property type="match status" value="1"/>
</dbReference>
<dbReference type="RefSeq" id="WP_134490618.1">
    <property type="nucleotide sequence ID" value="NZ_SOEZ01000049.1"/>
</dbReference>
<keyword evidence="2" id="KW-0238">DNA-binding</keyword>
<keyword evidence="1" id="KW-0805">Transcription regulation</keyword>
<dbReference type="PRINTS" id="PR00038">
    <property type="entry name" value="HTHLUXR"/>
</dbReference>
<dbReference type="Gene3D" id="1.10.10.10">
    <property type="entry name" value="Winged helix-like DNA-binding domain superfamily/Winged helix DNA-binding domain"/>
    <property type="match status" value="1"/>
</dbReference>
<dbReference type="PROSITE" id="PS50043">
    <property type="entry name" value="HTH_LUXR_2"/>
    <property type="match status" value="1"/>
</dbReference>
<evidence type="ECO:0000256" key="4">
    <source>
        <dbReference type="SAM" id="MobiDB-lite"/>
    </source>
</evidence>
<dbReference type="PROSITE" id="PS00622">
    <property type="entry name" value="HTH_LUXR_1"/>
    <property type="match status" value="1"/>
</dbReference>
<protein>
    <submittedName>
        <fullName evidence="6">Response regulator transcription factor</fullName>
    </submittedName>
</protein>
<dbReference type="AlphaFoldDB" id="A0A4R8UFF7"/>
<proteinExistence type="predicted"/>
<dbReference type="Proteomes" id="UP000297866">
    <property type="component" value="Unassembled WGS sequence"/>
</dbReference>
<dbReference type="InterPro" id="IPR036388">
    <property type="entry name" value="WH-like_DNA-bd_sf"/>
</dbReference>